<keyword evidence="3" id="KW-1185">Reference proteome</keyword>
<comment type="caution">
    <text evidence="2">The sequence shown here is derived from an EMBL/GenBank/DDBJ whole genome shotgun (WGS) entry which is preliminary data.</text>
</comment>
<feature type="domain" description="HTH cro/C1-type" evidence="1">
    <location>
        <begin position="18"/>
        <end position="72"/>
    </location>
</feature>
<gene>
    <name evidence="2" type="ORF">ISP14_11705</name>
</gene>
<name>A0ABW8KK26_9GAMM</name>
<dbReference type="InterPro" id="IPR001387">
    <property type="entry name" value="Cro/C1-type_HTH"/>
</dbReference>
<reference evidence="2 3" key="1">
    <citation type="submission" date="2020-10" db="EMBL/GenBank/DDBJ databases">
        <title>Phylogeny of dyella-like bacteria.</title>
        <authorList>
            <person name="Fu J."/>
        </authorList>
    </citation>
    <scope>NUCLEOTIDE SEQUENCE [LARGE SCALE GENOMIC DNA]</scope>
    <source>
        <strain evidence="2 3">DKC-1</strain>
    </source>
</reference>
<dbReference type="SUPFAM" id="SSF47413">
    <property type="entry name" value="lambda repressor-like DNA-binding domains"/>
    <property type="match status" value="1"/>
</dbReference>
<dbReference type="Gene3D" id="1.10.260.40">
    <property type="entry name" value="lambda repressor-like DNA-binding domains"/>
    <property type="match status" value="1"/>
</dbReference>
<dbReference type="InterPro" id="IPR010982">
    <property type="entry name" value="Lambda_DNA-bd_dom_sf"/>
</dbReference>
<dbReference type="SMART" id="SM00530">
    <property type="entry name" value="HTH_XRE"/>
    <property type="match status" value="1"/>
</dbReference>
<dbReference type="PROSITE" id="PS50943">
    <property type="entry name" value="HTH_CROC1"/>
    <property type="match status" value="1"/>
</dbReference>
<organism evidence="2 3">
    <name type="scientific">Dyella agri</name>
    <dbReference type="NCBI Taxonomy" id="1926869"/>
    <lineage>
        <taxon>Bacteria</taxon>
        <taxon>Pseudomonadati</taxon>
        <taxon>Pseudomonadota</taxon>
        <taxon>Gammaproteobacteria</taxon>
        <taxon>Lysobacterales</taxon>
        <taxon>Rhodanobacteraceae</taxon>
        <taxon>Dyella</taxon>
    </lineage>
</organism>
<evidence type="ECO:0000259" key="1">
    <source>
        <dbReference type="PROSITE" id="PS50943"/>
    </source>
</evidence>
<evidence type="ECO:0000313" key="3">
    <source>
        <dbReference type="Proteomes" id="UP001620397"/>
    </source>
</evidence>
<proteinExistence type="predicted"/>
<dbReference type="CDD" id="cd00093">
    <property type="entry name" value="HTH_XRE"/>
    <property type="match status" value="1"/>
</dbReference>
<protein>
    <submittedName>
        <fullName evidence="2">Helix-turn-helix domain-containing protein</fullName>
    </submittedName>
</protein>
<sequence length="99" mass="11379">MKPTSVYRPEHVILITLLKEYRLKAGLTQVAVSEHLGISQTGVSDMEIGSRGVDHLVLRDLCKLYGVSMAEFDAELERRYLDERIEPAPRIERKDKKRL</sequence>
<dbReference type="RefSeq" id="WP_404539849.1">
    <property type="nucleotide sequence ID" value="NZ_JADIKL010000005.1"/>
</dbReference>
<accession>A0ABW8KK26</accession>
<dbReference type="EMBL" id="JADIKL010000005">
    <property type="protein sequence ID" value="MFK2931452.1"/>
    <property type="molecule type" value="Genomic_DNA"/>
</dbReference>
<dbReference type="Proteomes" id="UP001620397">
    <property type="component" value="Unassembled WGS sequence"/>
</dbReference>
<evidence type="ECO:0000313" key="2">
    <source>
        <dbReference type="EMBL" id="MFK2931452.1"/>
    </source>
</evidence>
<dbReference type="Pfam" id="PF13560">
    <property type="entry name" value="HTH_31"/>
    <property type="match status" value="1"/>
</dbReference>